<feature type="compositionally biased region" description="Pro residues" evidence="1">
    <location>
        <begin position="263"/>
        <end position="274"/>
    </location>
</feature>
<keyword evidence="3" id="KW-1185">Reference proteome</keyword>
<accession>D5G8R4</accession>
<feature type="region of interest" description="Disordered" evidence="1">
    <location>
        <begin position="493"/>
        <end position="561"/>
    </location>
</feature>
<sequence>MTSIKPVNTQALWGSPPIQHTKPNTSPVIPASSSLPNVPASSTNPRSFDLEHQMRMFMIEKRGHGNQQQHNPAPAPIAPFVAPPPRKYVKSSKSKPWFIAPPPGGRGLTPAIATSATYYAPSGRVVTRTELRPVHRGSPTLSHKSSSSTSSSPVEPPSAHNRSRPKNNLPDNAWGVRSVPGATPPTVPQGPSDTTCVAPSSSNSPQPSPGPRPLTHIESPLLPPLPSSTLLGRSGSLTRRNNSDLRIVPPPLTPTGVAGKTGLPPPPVSPPMPKPRSSLGRAKKTPVSRTSDVLDTVYSIYNKLPTSRDRSNSDSGDRDFVSRLATKIVPRRNSPSPSPPSVSSPQPVPQPQIAQLPPPPPPKPRPGDVSPPIIPLVELPGTIPSTPPQSRSPARRRSPRPRSPRGPQSPPPSRESQEVYSKLPLPAVPAPTPTKPLFSSEQSTLPQLSPLSSPPTSPTPDKTSTTGNFDVDLGYAVELVEWFENFCYPCQSASTVTTSSPRTPSPSDSPSCPSTPRKEEPTANTTSTDPAVVVLPDEESPVTGRQQFNNPQPSVEVEHNSSPNFLSPLKVHSSGMCFPKRKPVPMSMCSTASSVGDAFRFDYEDLNPIFDGGSTSGEDDGDNEDVKRLQGQIEDILNSAVYLKEAGQVEGEGEAEPEGEWRRTRYIAGRNSALEGDVIFCLKASEL</sequence>
<feature type="region of interest" description="Disordered" evidence="1">
    <location>
        <begin position="129"/>
        <end position="469"/>
    </location>
</feature>
<name>D5G8R4_TUBMM</name>
<feature type="compositionally biased region" description="Polar residues" evidence="1">
    <location>
        <begin position="21"/>
        <end position="46"/>
    </location>
</feature>
<evidence type="ECO:0000313" key="2">
    <source>
        <dbReference type="EMBL" id="CAZ80907.1"/>
    </source>
</evidence>
<gene>
    <name evidence="2" type="ORF">GSTUM_00003114001</name>
</gene>
<dbReference type="EMBL" id="FN430051">
    <property type="protein sequence ID" value="CAZ80907.1"/>
    <property type="molecule type" value="Genomic_DNA"/>
</dbReference>
<feature type="compositionally biased region" description="Polar residues" evidence="1">
    <location>
        <begin position="189"/>
        <end position="198"/>
    </location>
</feature>
<dbReference type="InParanoid" id="D5G8R4"/>
<feature type="compositionally biased region" description="Low complexity" evidence="1">
    <location>
        <begin position="138"/>
        <end position="153"/>
    </location>
</feature>
<dbReference type="RefSeq" id="XP_002836716.1">
    <property type="nucleotide sequence ID" value="XM_002836670.1"/>
</dbReference>
<dbReference type="Proteomes" id="UP000006911">
    <property type="component" value="Unassembled WGS sequence"/>
</dbReference>
<evidence type="ECO:0000313" key="3">
    <source>
        <dbReference type="Proteomes" id="UP000006911"/>
    </source>
</evidence>
<evidence type="ECO:0000256" key="1">
    <source>
        <dbReference type="SAM" id="MobiDB-lite"/>
    </source>
</evidence>
<reference evidence="2 3" key="1">
    <citation type="journal article" date="2010" name="Nature">
        <title>Perigord black truffle genome uncovers evolutionary origins and mechanisms of symbiosis.</title>
        <authorList>
            <person name="Martin F."/>
            <person name="Kohler A."/>
            <person name="Murat C."/>
            <person name="Balestrini R."/>
            <person name="Coutinho P.M."/>
            <person name="Jaillon O."/>
            <person name="Montanini B."/>
            <person name="Morin E."/>
            <person name="Noel B."/>
            <person name="Percudani R."/>
            <person name="Porcel B."/>
            <person name="Rubini A."/>
            <person name="Amicucci A."/>
            <person name="Amselem J."/>
            <person name="Anthouard V."/>
            <person name="Arcioni S."/>
            <person name="Artiguenave F."/>
            <person name="Aury J.M."/>
            <person name="Ballario P."/>
            <person name="Bolchi A."/>
            <person name="Brenna A."/>
            <person name="Brun A."/>
            <person name="Buee M."/>
            <person name="Cantarel B."/>
            <person name="Chevalier G."/>
            <person name="Couloux A."/>
            <person name="Da Silva C."/>
            <person name="Denoeud F."/>
            <person name="Duplessis S."/>
            <person name="Ghignone S."/>
            <person name="Hilselberger B."/>
            <person name="Iotti M."/>
            <person name="Marcais B."/>
            <person name="Mello A."/>
            <person name="Miranda M."/>
            <person name="Pacioni G."/>
            <person name="Quesneville H."/>
            <person name="Riccioni C."/>
            <person name="Ruotolo R."/>
            <person name="Splivallo R."/>
            <person name="Stocchi V."/>
            <person name="Tisserant E."/>
            <person name="Viscomi A.R."/>
            <person name="Zambonelli A."/>
            <person name="Zampieri E."/>
            <person name="Henrissat B."/>
            <person name="Lebrun M.H."/>
            <person name="Paolocci F."/>
            <person name="Bonfante P."/>
            <person name="Ottonello S."/>
            <person name="Wincker P."/>
        </authorList>
    </citation>
    <scope>NUCLEOTIDE SEQUENCE [LARGE SCALE GENOMIC DNA]</scope>
    <source>
        <strain evidence="2 3">Mel28</strain>
    </source>
</reference>
<feature type="compositionally biased region" description="Polar residues" evidence="1">
    <location>
        <begin position="543"/>
        <end position="553"/>
    </location>
</feature>
<dbReference type="PRINTS" id="PR01217">
    <property type="entry name" value="PRICHEXTENSN"/>
</dbReference>
<organism evidence="2 3">
    <name type="scientific">Tuber melanosporum (strain Mel28)</name>
    <name type="common">Perigord black truffle</name>
    <dbReference type="NCBI Taxonomy" id="656061"/>
    <lineage>
        <taxon>Eukaryota</taxon>
        <taxon>Fungi</taxon>
        <taxon>Dikarya</taxon>
        <taxon>Ascomycota</taxon>
        <taxon>Pezizomycotina</taxon>
        <taxon>Pezizomycetes</taxon>
        <taxon>Pezizales</taxon>
        <taxon>Tuberaceae</taxon>
        <taxon>Tuber</taxon>
    </lineage>
</organism>
<feature type="compositionally biased region" description="Basic and acidic residues" evidence="1">
    <location>
        <begin position="306"/>
        <end position="321"/>
    </location>
</feature>
<feature type="compositionally biased region" description="Polar residues" evidence="1">
    <location>
        <begin position="1"/>
        <end position="12"/>
    </location>
</feature>
<feature type="compositionally biased region" description="Low complexity" evidence="1">
    <location>
        <begin position="493"/>
        <end position="515"/>
    </location>
</feature>
<dbReference type="KEGG" id="tml:GSTUM_00003114001"/>
<dbReference type="HOGENOM" id="CLU_400713_0_0_1"/>
<dbReference type="OMA" id="HDHVKPV"/>
<feature type="compositionally biased region" description="Basic residues" evidence="1">
    <location>
        <begin position="393"/>
        <end position="403"/>
    </location>
</feature>
<dbReference type="AlphaFoldDB" id="D5G8R4"/>
<dbReference type="GeneID" id="9186275"/>
<proteinExistence type="predicted"/>
<feature type="compositionally biased region" description="Pro residues" evidence="1">
    <location>
        <begin position="336"/>
        <end position="364"/>
    </location>
</feature>
<protein>
    <submittedName>
        <fullName evidence="2">(Perigord truffle) hypothetical protein</fullName>
    </submittedName>
</protein>
<feature type="compositionally biased region" description="Low complexity" evidence="1">
    <location>
        <begin position="227"/>
        <end position="239"/>
    </location>
</feature>
<feature type="region of interest" description="Disordered" evidence="1">
    <location>
        <begin position="1"/>
        <end position="46"/>
    </location>
</feature>